<keyword evidence="1" id="KW-1133">Transmembrane helix</keyword>
<reference evidence="2 3" key="1">
    <citation type="submission" date="2018-08" db="EMBL/GenBank/DDBJ databases">
        <title>Recombination of ecologically and evolutionarily significant loci maintains genetic cohesion in the Pseudomonas syringae species complex.</title>
        <authorList>
            <person name="Dillon M."/>
            <person name="Thakur S."/>
            <person name="Almeida R.N.D."/>
            <person name="Weir B.S."/>
            <person name="Guttman D.S."/>
        </authorList>
    </citation>
    <scope>NUCLEOTIDE SEQUENCE [LARGE SCALE GENOMIC DNA]</scope>
    <source>
        <strain evidence="2 3">ICMP 19473</strain>
    </source>
</reference>
<dbReference type="Proteomes" id="UP000273854">
    <property type="component" value="Unassembled WGS sequence"/>
</dbReference>
<gene>
    <name evidence="2" type="ORF">ALP40_05455</name>
</gene>
<sequence>MFVQNGNLQFPSLGQLRSRARPCDHRMGFRRHRPGHLGAQAFEFLLGDVATHALQRSGEDPGLPSQRQTFYGFLLAAPMHAEVLELGFDGACALSVGHAVKEIAYRLGLFLGQRLTHVQPVCADDRFQRAELVGQLLRRTGPDRGHVQLVDQPAQRGARSKLGAQLALILQLQAALTQQRVDHVLVVLVFEETVDFVSDFHADIRQVGEDFRQRLLDTIQRRQRAPQYLGRLLAYVRDTERVDEARQSRLAAVGNRFEQLFTGDFGKALQVDDLIKLKLVEISRRADEFFVHQLLDGLVAQAFDVHCAARHVMNDRLLELRATGQTPDAAIHRAFANRFLAFAAFDQLGAFDMGAAHRTGLRDLDRPGVLRTTLHDHLHHLRNDITGTANDHGVTDHQAQPCHLVHVVQRCIGNHHPRNLDGFQAGNGGDRAGAAHLEFDVQQLGQLFHCGKFMRNRPARLPGAKTQLALISELVDLEHHAINFVAQRQASLADVVVIRQTLFDAIGEFELAADRHAPCLELVQHAHMSVGDLRRGLTQAITTEFQRTIGRDLRIQLAQAARCGVARVGEGLAADFQLACVEPLETGLGHEHLAAHLQHLRPAGAVQFERDVTDGAHVDADVLPRRTVAPRRTAHQRPVAVQQTDCQTIQLGLATVLNLAAAFRQVQPFGHTTVELMHVVFFECVAQTEHRHFVAHLSERRQRRAADTLSGRVRRDQMRILGFKRLEFVEQAVVLDIGDAGFVQNVIAVVVLIQLCAQFQDSGFDGLHTVFSQKAKEQPGLLNRVVLPLRCAALAERRSTRAGKRASAATLSQCATLELNDALAVVLDGLRGHDAALIIFQLAVQFMRQLACCCDHHVKRLLGMTRTRQTQEEAHGAGAEMVDVVQIENPRLDGVGHREQHFAVTRHAFVTMEDVHLAETQAAFQDVLQQRRPFETAFAAGNHADDQHFLNRRQVFVFSDALRRLVVREVFVTAGKQARAVHVQIQVALMRLALALLVAIAALALTSALAHVVSRAGTHRRKVVLVQMRLFVGIQHTGRPQHFGGGRFLVVRKVGKAPIKPEFQFSLTAAHTAPAIEENTGNDNYADDDQPLAQTDFHVIQCL</sequence>
<accession>A0A3M5PGM1</accession>
<keyword evidence="1" id="KW-0812">Transmembrane</keyword>
<dbReference type="AlphaFoldDB" id="A0A3M5PGM1"/>
<proteinExistence type="predicted"/>
<feature type="transmembrane region" description="Helical" evidence="1">
    <location>
        <begin position="992"/>
        <end position="1013"/>
    </location>
</feature>
<evidence type="ECO:0000256" key="1">
    <source>
        <dbReference type="SAM" id="Phobius"/>
    </source>
</evidence>
<evidence type="ECO:0000313" key="2">
    <source>
        <dbReference type="EMBL" id="RMT83810.1"/>
    </source>
</evidence>
<evidence type="ECO:0000313" key="3">
    <source>
        <dbReference type="Proteomes" id="UP000273854"/>
    </source>
</evidence>
<protein>
    <submittedName>
        <fullName evidence="2">Uncharacterized protein</fullName>
    </submittedName>
</protein>
<name>A0A3M5PGM1_PSEVI</name>
<organism evidence="2 3">
    <name type="scientific">Pseudomonas viridiflava</name>
    <name type="common">Phytomonas viridiflava</name>
    <dbReference type="NCBI Taxonomy" id="33069"/>
    <lineage>
        <taxon>Bacteria</taxon>
        <taxon>Pseudomonadati</taxon>
        <taxon>Pseudomonadota</taxon>
        <taxon>Gammaproteobacteria</taxon>
        <taxon>Pseudomonadales</taxon>
        <taxon>Pseudomonadaceae</taxon>
        <taxon>Pseudomonas</taxon>
    </lineage>
</organism>
<dbReference type="EMBL" id="RBTP01000012">
    <property type="protein sequence ID" value="RMT83810.1"/>
    <property type="molecule type" value="Genomic_DNA"/>
</dbReference>
<comment type="caution">
    <text evidence="2">The sequence shown here is derived from an EMBL/GenBank/DDBJ whole genome shotgun (WGS) entry which is preliminary data.</text>
</comment>
<keyword evidence="1" id="KW-0472">Membrane</keyword>